<evidence type="ECO:0000313" key="8">
    <source>
        <dbReference type="EMBL" id="KTB01809.1"/>
    </source>
</evidence>
<evidence type="ECO:0000256" key="5">
    <source>
        <dbReference type="SAM" id="MobiDB-lite"/>
    </source>
</evidence>
<evidence type="ECO:0000313" key="9">
    <source>
        <dbReference type="Proteomes" id="UP000054886"/>
    </source>
</evidence>
<keyword evidence="3 6" id="KW-0732">Signal</keyword>
<dbReference type="Pfam" id="PF11765">
    <property type="entry name" value="Hyphal_reg_CWP"/>
    <property type="match status" value="1"/>
</dbReference>
<proteinExistence type="predicted"/>
<sequence>MKTRSPLPPWITWLTGFFFLVTHAVSQAVVQRNTITTGNNPVGYDKGYIVLDGAYLAFQDMNTVPLYQNIRVNKGGALYYINNNLEGFNINSAHAFFVDFVFQNDGTVVVDDRKSASAGHFKIYDGSFTNTGSIMFASSQGDTFDISGTSVTNTGLIYSLGTDSLKPQQLKIGNNVKTWYNTGTICLTNTSFDLVNPIQGVGCVSIGAHSLFNIHDINVQQQTVYLTERSSVLAVSNGQNMPIAGLGNGNGLLYPDYPIQSFTYNSITGILTFTTGYVGLQSFTVVVGTGYNETLFEKVGETYIQGKRYRNNFIRYNGAPPQGPPSICQPCVEIPLYTFKVPDAYETTNEYGFTQTISFYSTYDKSKVPIIGTTTIYTPPPLYTITRKDDTTTETDIISRVVAVDVNGNPITYYSTIKYVAPEQPGEGGSGSGSEGGSGSNPGGSGSGGSGSEGGSGSNPGGSGSGSEGGSGSNPGGSGSGSEGGSGSNPGGSGSGSEGGSGSNPGGSGS</sequence>
<evidence type="ECO:0000259" key="7">
    <source>
        <dbReference type="Pfam" id="PF11765"/>
    </source>
</evidence>
<dbReference type="VEuPathDB" id="FungiDB:GVI51_L00055"/>
<dbReference type="Proteomes" id="UP000054886">
    <property type="component" value="Unassembled WGS sequence"/>
</dbReference>
<evidence type="ECO:0000256" key="1">
    <source>
        <dbReference type="ARBA" id="ARBA00004613"/>
    </source>
</evidence>
<feature type="signal peptide" evidence="6">
    <location>
        <begin position="1"/>
        <end position="26"/>
    </location>
</feature>
<dbReference type="InterPro" id="IPR021031">
    <property type="entry name" value="Hyphal-reg_cell_wall_N"/>
</dbReference>
<feature type="region of interest" description="Disordered" evidence="5">
    <location>
        <begin position="424"/>
        <end position="510"/>
    </location>
</feature>
<organism evidence="8 9">
    <name type="scientific">Candida glabrata</name>
    <name type="common">Yeast</name>
    <name type="synonym">Torulopsis glabrata</name>
    <dbReference type="NCBI Taxonomy" id="5478"/>
    <lineage>
        <taxon>Eukaryota</taxon>
        <taxon>Fungi</taxon>
        <taxon>Dikarya</taxon>
        <taxon>Ascomycota</taxon>
        <taxon>Saccharomycotina</taxon>
        <taxon>Saccharomycetes</taxon>
        <taxon>Saccharomycetales</taxon>
        <taxon>Saccharomycetaceae</taxon>
        <taxon>Nakaseomyces</taxon>
    </lineage>
</organism>
<evidence type="ECO:0000256" key="3">
    <source>
        <dbReference type="ARBA" id="ARBA00022729"/>
    </source>
</evidence>
<keyword evidence="2" id="KW-0964">Secreted</keyword>
<accession>A0A0W0CQD6</accession>
<name>A0A0W0CQD6_CANGB</name>
<comment type="subcellular location">
    <subcellularLocation>
        <location evidence="1">Secreted</location>
    </subcellularLocation>
</comment>
<evidence type="ECO:0000256" key="4">
    <source>
        <dbReference type="ARBA" id="ARBA00023180"/>
    </source>
</evidence>
<dbReference type="GO" id="GO:0005576">
    <property type="term" value="C:extracellular region"/>
    <property type="evidence" value="ECO:0007669"/>
    <property type="project" value="UniProtKB-SubCell"/>
</dbReference>
<reference evidence="8 9" key="1">
    <citation type="submission" date="2015-10" db="EMBL/GenBank/DDBJ databases">
        <title>Draft genomes sequences of Candida glabrata isolates 1A, 1B, 2A, 2B, 3A and 3B.</title>
        <authorList>
            <person name="Haavelsrud O.E."/>
            <person name="Gaustad P."/>
        </authorList>
    </citation>
    <scope>NUCLEOTIDE SEQUENCE [LARGE SCALE GENOMIC DNA]</scope>
    <source>
        <strain evidence="8">910700640</strain>
    </source>
</reference>
<feature type="chain" id="PRO_5006900648" evidence="6">
    <location>
        <begin position="27"/>
        <end position="510"/>
    </location>
</feature>
<dbReference type="VEuPathDB" id="FungiDB:CAGL0L00227g"/>
<protein>
    <submittedName>
        <fullName evidence="8">Hyphally regulated cell wall protein 3</fullName>
    </submittedName>
</protein>
<evidence type="ECO:0000256" key="6">
    <source>
        <dbReference type="SAM" id="SignalP"/>
    </source>
</evidence>
<feature type="compositionally biased region" description="Gly residues" evidence="5">
    <location>
        <begin position="426"/>
        <end position="510"/>
    </location>
</feature>
<gene>
    <name evidence="8" type="ORF">AO440_000604</name>
</gene>
<feature type="domain" description="Hyphally-regulated cell wall protein N-terminal" evidence="7">
    <location>
        <begin position="19"/>
        <end position="335"/>
    </location>
</feature>
<dbReference type="VEuPathDB" id="FungiDB:GWK60_D00055"/>
<dbReference type="EMBL" id="LLZZ01000129">
    <property type="protein sequence ID" value="KTB01809.1"/>
    <property type="molecule type" value="Genomic_DNA"/>
</dbReference>
<comment type="caution">
    <text evidence="8">The sequence shown here is derived from an EMBL/GenBank/DDBJ whole genome shotgun (WGS) entry which is preliminary data.</text>
</comment>
<dbReference type="VEuPathDB" id="FungiDB:B1J91_L00227g"/>
<dbReference type="AlphaFoldDB" id="A0A0W0CQD6"/>
<feature type="non-terminal residue" evidence="8">
    <location>
        <position position="510"/>
    </location>
</feature>
<dbReference type="GO" id="GO:0009277">
    <property type="term" value="C:fungal-type cell wall"/>
    <property type="evidence" value="ECO:0007669"/>
    <property type="project" value="UniProtKB-ARBA"/>
</dbReference>
<evidence type="ECO:0000256" key="2">
    <source>
        <dbReference type="ARBA" id="ARBA00022525"/>
    </source>
</evidence>
<keyword evidence="4" id="KW-0325">Glycoprotein</keyword>